<feature type="region of interest" description="Disordered" evidence="3">
    <location>
        <begin position="468"/>
        <end position="713"/>
    </location>
</feature>
<evidence type="ECO:0000256" key="1">
    <source>
        <dbReference type="ARBA" id="ARBA00022737"/>
    </source>
</evidence>
<dbReference type="InterPro" id="IPR000408">
    <property type="entry name" value="Reg_chr_condens"/>
</dbReference>
<dbReference type="RefSeq" id="XP_048267113.1">
    <property type="nucleotide sequence ID" value="XM_048411156.1"/>
</dbReference>
<feature type="repeat" description="RCC1" evidence="2">
    <location>
        <begin position="215"/>
        <end position="265"/>
    </location>
</feature>
<feature type="compositionally biased region" description="Low complexity" evidence="3">
    <location>
        <begin position="694"/>
        <end position="712"/>
    </location>
</feature>
<protein>
    <submittedName>
        <fullName evidence="6">X-linked retinitis pigmentosa GTPase regulator</fullName>
    </submittedName>
</protein>
<evidence type="ECO:0000256" key="2">
    <source>
        <dbReference type="PROSITE-ProRule" id="PRU00235"/>
    </source>
</evidence>
<keyword evidence="1" id="KW-0677">Repeat</keyword>
<keyword evidence="5" id="KW-1185">Reference proteome</keyword>
<dbReference type="SUPFAM" id="SSF50985">
    <property type="entry name" value="RCC1/BLIP-II"/>
    <property type="match status" value="1"/>
</dbReference>
<dbReference type="KEGG" id="bter:100648531"/>
<feature type="compositionally biased region" description="Basic and acidic residues" evidence="3">
    <location>
        <begin position="657"/>
        <end position="692"/>
    </location>
</feature>
<feature type="compositionally biased region" description="Polar residues" evidence="3">
    <location>
        <begin position="491"/>
        <end position="509"/>
    </location>
</feature>
<dbReference type="Proteomes" id="UP000835206">
    <property type="component" value="Chromosome 12"/>
</dbReference>
<name>A0A9C6SK74_BOMTE</name>
<gene>
    <name evidence="6" type="primary">LOC100648531</name>
</gene>
<dbReference type="PROSITE" id="PS00626">
    <property type="entry name" value="RCC1_2"/>
    <property type="match status" value="3"/>
</dbReference>
<feature type="compositionally biased region" description="Low complexity" evidence="3">
    <location>
        <begin position="562"/>
        <end position="576"/>
    </location>
</feature>
<dbReference type="OrthoDB" id="10253607at2759"/>
<sequence>MGLTDLETIPETGAVFTIGRSRFADNVASHFFIRRDPVLSITCGDEHSAVICQTGRLFVFGSNDWGQLGLGHKNHISKPSCVKALKPERVTHVACGRAHTLICTGSQKIFACGSDQEGQLGRGISAIGDCANTPVLVYDSGLSGSKIVQIAAGSHHSLALTSDGGVFAWGSNLEGQLGLPDVSGLVNKPTKVHIPEPVKQISAGYYHSTFLTESGLVYVCGESESGKLGIDASFSTQVAPKQMQLPSPAVHVACGGHHTVILAENGNLYCTGSNSSGQLGLGTNLSELHIPKLLPRGMLRNETITRISCGESHTAVVTESGKLYTCGDGRHGKLGLEENENNVHELTFVQRYKELFVSNVACGGCHTILVGQRRDTNNRSQKEDNSQTEHIQKRNSLPPLKLPVNRLQSETHDENVNEIIKDRLNQGNNITESVTNAKETMETSMETIEENIKNKVDDVTNNVVDSMNNIEKSDSPQNSPEKSTNDKPEEISSNAMSNEENAEVTSKEMSANIGESEESKPENENPVPKKEEEESTMKTNVKSEDVQKEKRSESMDKEENNEGNNNGTTTEATINNMGNKDEINIENGNTENKDETDGKRKNSEDVKTEPMEESMEPSNGDDTKLETSPEKQTSPSDSTPPPKPPRLKSTSENSSTDNEKTSSMEKENEIKTEDTSEKKPEAIEENESEKKKGSGSMKSTRSSGSIKSTRSRVNMEETIEIDKQTDKAKIIEEEKMNNDNVQDDADVQSPPPRTGKMSKIFKSKKLQATENGTKTTGVANQKSKVCIALFIQIFNITLSNKFLSFSVENVYYPMIKMSSRMYYISLYFLQYVYDEREIGTK</sequence>
<feature type="repeat" description="RCC1" evidence="2">
    <location>
        <begin position="107"/>
        <end position="163"/>
    </location>
</feature>
<evidence type="ECO:0000259" key="4">
    <source>
        <dbReference type="Pfam" id="PF25390"/>
    </source>
</evidence>
<dbReference type="PANTHER" id="PTHR22872:SF9">
    <property type="entry name" value="X-LINKED RETINITIS PIGMENTOSA GTPASE REGULATOR"/>
    <property type="match status" value="1"/>
</dbReference>
<feature type="region of interest" description="Disordered" evidence="3">
    <location>
        <begin position="376"/>
        <end position="396"/>
    </location>
</feature>
<dbReference type="InterPro" id="IPR009091">
    <property type="entry name" value="RCC1/BLIP-II"/>
</dbReference>
<dbReference type="Gene3D" id="2.130.10.30">
    <property type="entry name" value="Regulator of chromosome condensation 1/beta-lactamase-inhibitor protein II"/>
    <property type="match status" value="1"/>
</dbReference>
<dbReference type="GeneID" id="100648531"/>
<evidence type="ECO:0000313" key="6">
    <source>
        <dbReference type="RefSeq" id="XP_048267113.1"/>
    </source>
</evidence>
<dbReference type="AlphaFoldDB" id="A0A9C6SK74"/>
<dbReference type="PROSITE" id="PS50012">
    <property type="entry name" value="RCC1_3"/>
    <property type="match status" value="6"/>
</dbReference>
<dbReference type="Pfam" id="PF13540">
    <property type="entry name" value="RCC1_2"/>
    <property type="match status" value="1"/>
</dbReference>
<feature type="domain" description="RCC1-like" evidence="4">
    <location>
        <begin position="34"/>
        <end position="287"/>
    </location>
</feature>
<dbReference type="InterPro" id="IPR058923">
    <property type="entry name" value="RCC1-like_dom"/>
</dbReference>
<dbReference type="PRINTS" id="PR00633">
    <property type="entry name" value="RCCNDNSATION"/>
</dbReference>
<proteinExistence type="predicted"/>
<feature type="compositionally biased region" description="Basic and acidic residues" evidence="3">
    <location>
        <begin position="591"/>
        <end position="610"/>
    </location>
</feature>
<feature type="repeat" description="RCC1" evidence="2">
    <location>
        <begin position="164"/>
        <end position="214"/>
    </location>
</feature>
<evidence type="ECO:0000313" key="5">
    <source>
        <dbReference type="Proteomes" id="UP000835206"/>
    </source>
</evidence>
<feature type="repeat" description="RCC1" evidence="2">
    <location>
        <begin position="266"/>
        <end position="320"/>
    </location>
</feature>
<feature type="repeat" description="RCC1" evidence="2">
    <location>
        <begin position="321"/>
        <end position="373"/>
    </location>
</feature>
<evidence type="ECO:0000256" key="3">
    <source>
        <dbReference type="SAM" id="MobiDB-lite"/>
    </source>
</evidence>
<feature type="repeat" description="RCC1" evidence="2">
    <location>
        <begin position="55"/>
        <end position="106"/>
    </location>
</feature>
<feature type="compositionally biased region" description="Basic and acidic residues" evidence="3">
    <location>
        <begin position="376"/>
        <end position="392"/>
    </location>
</feature>
<organism evidence="5 6">
    <name type="scientific">Bombus terrestris</name>
    <name type="common">Buff-tailed bumblebee</name>
    <name type="synonym">Apis terrestris</name>
    <dbReference type="NCBI Taxonomy" id="30195"/>
    <lineage>
        <taxon>Eukaryota</taxon>
        <taxon>Metazoa</taxon>
        <taxon>Ecdysozoa</taxon>
        <taxon>Arthropoda</taxon>
        <taxon>Hexapoda</taxon>
        <taxon>Insecta</taxon>
        <taxon>Pterygota</taxon>
        <taxon>Neoptera</taxon>
        <taxon>Endopterygota</taxon>
        <taxon>Hymenoptera</taxon>
        <taxon>Apocrita</taxon>
        <taxon>Aculeata</taxon>
        <taxon>Apoidea</taxon>
        <taxon>Anthophila</taxon>
        <taxon>Apidae</taxon>
        <taxon>Bombus</taxon>
        <taxon>Bombus</taxon>
    </lineage>
</organism>
<dbReference type="Pfam" id="PF25390">
    <property type="entry name" value="WD40_RLD"/>
    <property type="match status" value="1"/>
</dbReference>
<feature type="compositionally biased region" description="Basic and acidic residues" evidence="3">
    <location>
        <begin position="517"/>
        <end position="560"/>
    </location>
</feature>
<accession>A0A9C6SK74</accession>
<dbReference type="InterPro" id="IPR051625">
    <property type="entry name" value="Signaling_Regulatory_Domain"/>
</dbReference>
<reference evidence="6" key="1">
    <citation type="submission" date="2025-08" db="UniProtKB">
        <authorList>
            <consortium name="RefSeq"/>
        </authorList>
    </citation>
    <scope>IDENTIFICATION</scope>
</reference>
<dbReference type="PANTHER" id="PTHR22872">
    <property type="entry name" value="BTK-BINDING PROTEIN-RELATED"/>
    <property type="match status" value="1"/>
</dbReference>